<keyword evidence="1" id="KW-0812">Transmembrane</keyword>
<proteinExistence type="predicted"/>
<dbReference type="InterPro" id="IPR001466">
    <property type="entry name" value="Beta-lactam-related"/>
</dbReference>
<name>A0AAN7SUY2_9EURO</name>
<dbReference type="Gene3D" id="3.40.710.10">
    <property type="entry name" value="DD-peptidase/beta-lactamase superfamily"/>
    <property type="match status" value="1"/>
</dbReference>
<evidence type="ECO:0000259" key="3">
    <source>
        <dbReference type="Pfam" id="PF00144"/>
    </source>
</evidence>
<reference evidence="4 5" key="1">
    <citation type="submission" date="2023-08" db="EMBL/GenBank/DDBJ databases">
        <title>Black Yeasts Isolated from many extreme environments.</title>
        <authorList>
            <person name="Coleine C."/>
            <person name="Stajich J.E."/>
            <person name="Selbmann L."/>
        </authorList>
    </citation>
    <scope>NUCLEOTIDE SEQUENCE [LARGE SCALE GENOMIC DNA]</scope>
    <source>
        <strain evidence="4 5">CCFEE 5910</strain>
    </source>
</reference>
<accession>A0AAN7SUY2</accession>
<dbReference type="EMBL" id="JAVRRJ010000010">
    <property type="protein sequence ID" value="KAK5081254.1"/>
    <property type="molecule type" value="Genomic_DNA"/>
</dbReference>
<keyword evidence="5" id="KW-1185">Reference proteome</keyword>
<dbReference type="Pfam" id="PF00144">
    <property type="entry name" value="Beta-lactamase"/>
    <property type="match status" value="1"/>
</dbReference>
<dbReference type="PANTHER" id="PTHR43283:SF3">
    <property type="entry name" value="BETA-LACTAMASE FAMILY PROTEIN (AFU_ORTHOLOGUE AFUA_5G07500)"/>
    <property type="match status" value="1"/>
</dbReference>
<dbReference type="InterPro" id="IPR012338">
    <property type="entry name" value="Beta-lactam/transpept-like"/>
</dbReference>
<evidence type="ECO:0000256" key="1">
    <source>
        <dbReference type="SAM" id="Phobius"/>
    </source>
</evidence>
<keyword evidence="2" id="KW-0732">Signal</keyword>
<feature type="signal peptide" evidence="2">
    <location>
        <begin position="1"/>
        <end position="20"/>
    </location>
</feature>
<keyword evidence="1" id="KW-1133">Transmembrane helix</keyword>
<sequence>MFSLRVALLLAVALFQIGSSQETPSQVVERIRNANNFPALGIAQLEAETTAIAVSGVRKYGAEARVETSDPWHLGSLTKSMTATILASYIGEGLLTWNTTLAQALPELRDIMHPEHNNTTLEMLTAQYSGIISSQQSNRTFLLESLYQPSFERRVEAVRRELAIPPKYQPNTIYLYDNFNYVIAGLIMEIRTKKTYPEIIQERLFTPLGMTGCGLGPLPETSNSSIDSPWPHYRLNDTEQTPFPLEGYDLATRDNPPFYDPAGRAHCPLDSYLRYLQLHVNGSIPGSTLPAPYSTLTPADFAFLHTPYVLSPSYPSQNTYSYTPGGWLSRLSNPQLFFHDGTNTFNYGYAFVLASGNASSSGAGAVMTNIGLDIDGDATVASAMRGIMDSIVEGDTSILGGAGENGTAPVVSGGARRIGAIYPALSITGSCTLVAGLVALLT</sequence>
<dbReference type="PANTHER" id="PTHR43283">
    <property type="entry name" value="BETA-LACTAMASE-RELATED"/>
    <property type="match status" value="1"/>
</dbReference>
<dbReference type="SUPFAM" id="SSF56601">
    <property type="entry name" value="beta-lactamase/transpeptidase-like"/>
    <property type="match status" value="1"/>
</dbReference>
<gene>
    <name evidence="4" type="ORF">LTR05_008048</name>
</gene>
<feature type="transmembrane region" description="Helical" evidence="1">
    <location>
        <begin position="420"/>
        <end position="441"/>
    </location>
</feature>
<protein>
    <recommendedName>
        <fullName evidence="3">Beta-lactamase-related domain-containing protein</fullName>
    </recommendedName>
</protein>
<feature type="domain" description="Beta-lactamase-related" evidence="3">
    <location>
        <begin position="43"/>
        <end position="352"/>
    </location>
</feature>
<evidence type="ECO:0000313" key="4">
    <source>
        <dbReference type="EMBL" id="KAK5081254.1"/>
    </source>
</evidence>
<dbReference type="Proteomes" id="UP001309876">
    <property type="component" value="Unassembled WGS sequence"/>
</dbReference>
<dbReference type="InterPro" id="IPR050789">
    <property type="entry name" value="Diverse_Enzym_Activities"/>
</dbReference>
<dbReference type="AlphaFoldDB" id="A0AAN7SUY2"/>
<evidence type="ECO:0000256" key="2">
    <source>
        <dbReference type="SAM" id="SignalP"/>
    </source>
</evidence>
<evidence type="ECO:0000313" key="5">
    <source>
        <dbReference type="Proteomes" id="UP001309876"/>
    </source>
</evidence>
<keyword evidence="1" id="KW-0472">Membrane</keyword>
<organism evidence="4 5">
    <name type="scientific">Lithohypha guttulata</name>
    <dbReference type="NCBI Taxonomy" id="1690604"/>
    <lineage>
        <taxon>Eukaryota</taxon>
        <taxon>Fungi</taxon>
        <taxon>Dikarya</taxon>
        <taxon>Ascomycota</taxon>
        <taxon>Pezizomycotina</taxon>
        <taxon>Eurotiomycetes</taxon>
        <taxon>Chaetothyriomycetidae</taxon>
        <taxon>Chaetothyriales</taxon>
        <taxon>Trichomeriaceae</taxon>
        <taxon>Lithohypha</taxon>
    </lineage>
</organism>
<comment type="caution">
    <text evidence="4">The sequence shown here is derived from an EMBL/GenBank/DDBJ whole genome shotgun (WGS) entry which is preliminary data.</text>
</comment>
<feature type="chain" id="PRO_5042856450" description="Beta-lactamase-related domain-containing protein" evidence="2">
    <location>
        <begin position="21"/>
        <end position="442"/>
    </location>
</feature>